<feature type="region of interest" description="Disordered" evidence="1">
    <location>
        <begin position="69"/>
        <end position="90"/>
    </location>
</feature>
<gene>
    <name evidence="2" type="ORF">WA026_014943</name>
</gene>
<evidence type="ECO:0000256" key="1">
    <source>
        <dbReference type="SAM" id="MobiDB-lite"/>
    </source>
</evidence>
<reference evidence="2 3" key="1">
    <citation type="submission" date="2023-03" db="EMBL/GenBank/DDBJ databases">
        <title>Genome insight into feeding habits of ladybird beetles.</title>
        <authorList>
            <person name="Li H.-S."/>
            <person name="Huang Y.-H."/>
            <person name="Pang H."/>
        </authorList>
    </citation>
    <scope>NUCLEOTIDE SEQUENCE [LARGE SCALE GENOMIC DNA]</scope>
    <source>
        <strain evidence="2">SYSU_2023b</strain>
        <tissue evidence="2">Whole body</tissue>
    </source>
</reference>
<proteinExistence type="predicted"/>
<sequence>MVFVEFINALSPETIFSLFRMGVFKEGKVCLSDVVGVINNKILFENAVINSEQYQKLCEAAREQLNSNEEALNTPLQSSTTDIQTVSKND</sequence>
<comment type="caution">
    <text evidence="2">The sequence shown here is derived from an EMBL/GenBank/DDBJ whole genome shotgun (WGS) entry which is preliminary data.</text>
</comment>
<organism evidence="2 3">
    <name type="scientific">Henosepilachna vigintioctopunctata</name>
    <dbReference type="NCBI Taxonomy" id="420089"/>
    <lineage>
        <taxon>Eukaryota</taxon>
        <taxon>Metazoa</taxon>
        <taxon>Ecdysozoa</taxon>
        <taxon>Arthropoda</taxon>
        <taxon>Hexapoda</taxon>
        <taxon>Insecta</taxon>
        <taxon>Pterygota</taxon>
        <taxon>Neoptera</taxon>
        <taxon>Endopterygota</taxon>
        <taxon>Coleoptera</taxon>
        <taxon>Polyphaga</taxon>
        <taxon>Cucujiformia</taxon>
        <taxon>Coccinelloidea</taxon>
        <taxon>Coccinellidae</taxon>
        <taxon>Epilachninae</taxon>
        <taxon>Epilachnini</taxon>
        <taxon>Henosepilachna</taxon>
    </lineage>
</organism>
<keyword evidence="3" id="KW-1185">Reference proteome</keyword>
<accession>A0AAW1UYD2</accession>
<protein>
    <submittedName>
        <fullName evidence="2">Uncharacterized protein</fullName>
    </submittedName>
</protein>
<dbReference type="AlphaFoldDB" id="A0AAW1UYD2"/>
<name>A0AAW1UYD2_9CUCU</name>
<evidence type="ECO:0000313" key="2">
    <source>
        <dbReference type="EMBL" id="KAK9886155.1"/>
    </source>
</evidence>
<dbReference type="Proteomes" id="UP001431783">
    <property type="component" value="Unassembled WGS sequence"/>
</dbReference>
<dbReference type="EMBL" id="JARQZJ010000098">
    <property type="protein sequence ID" value="KAK9886155.1"/>
    <property type="molecule type" value="Genomic_DNA"/>
</dbReference>
<evidence type="ECO:0000313" key="3">
    <source>
        <dbReference type="Proteomes" id="UP001431783"/>
    </source>
</evidence>